<proteinExistence type="predicted"/>
<keyword evidence="2" id="KW-0808">Transferase</keyword>
<dbReference type="InterPro" id="IPR015424">
    <property type="entry name" value="PyrdxlP-dep_Trfase"/>
</dbReference>
<dbReference type="SUPFAM" id="SSF53383">
    <property type="entry name" value="PLP-dependent transferases"/>
    <property type="match status" value="1"/>
</dbReference>
<dbReference type="RefSeq" id="WP_313762764.1">
    <property type="nucleotide sequence ID" value="NZ_BAAAVH010000110.1"/>
</dbReference>
<reference evidence="3" key="1">
    <citation type="journal article" date="2019" name="Int. J. Syst. Evol. Microbiol.">
        <title>The Global Catalogue of Microorganisms (GCM) 10K type strain sequencing project: providing services to taxonomists for standard genome sequencing and annotation.</title>
        <authorList>
            <consortium name="The Broad Institute Genomics Platform"/>
            <consortium name="The Broad Institute Genome Sequencing Center for Infectious Disease"/>
            <person name="Wu L."/>
            <person name="Ma J."/>
        </authorList>
    </citation>
    <scope>NUCLEOTIDE SEQUENCE [LARGE SCALE GENOMIC DNA]</scope>
    <source>
        <strain evidence="3">CGMCC 4.1469</strain>
    </source>
</reference>
<evidence type="ECO:0000313" key="3">
    <source>
        <dbReference type="Proteomes" id="UP001596067"/>
    </source>
</evidence>
<dbReference type="PANTHER" id="PTHR43586:SF15">
    <property type="entry name" value="BLR3095 PROTEIN"/>
    <property type="match status" value="1"/>
</dbReference>
<dbReference type="InterPro" id="IPR015421">
    <property type="entry name" value="PyrdxlP-dep_Trfase_major"/>
</dbReference>
<dbReference type="InterPro" id="IPR015422">
    <property type="entry name" value="PyrdxlP-dep_Trfase_small"/>
</dbReference>
<dbReference type="EMBL" id="JBHSOD010000004">
    <property type="protein sequence ID" value="MFC5884322.1"/>
    <property type="molecule type" value="Genomic_DNA"/>
</dbReference>
<keyword evidence="2" id="KW-0032">Aminotransferase</keyword>
<protein>
    <submittedName>
        <fullName evidence="2">Aminotransferase class V-fold PLP-dependent enzyme</fullName>
    </submittedName>
</protein>
<dbReference type="GO" id="GO:0008483">
    <property type="term" value="F:transaminase activity"/>
    <property type="evidence" value="ECO:0007669"/>
    <property type="project" value="UniProtKB-KW"/>
</dbReference>
<keyword evidence="3" id="KW-1185">Reference proteome</keyword>
<dbReference type="InterPro" id="IPR000192">
    <property type="entry name" value="Aminotrans_V_dom"/>
</dbReference>
<dbReference type="PANTHER" id="PTHR43586">
    <property type="entry name" value="CYSTEINE DESULFURASE"/>
    <property type="match status" value="1"/>
</dbReference>
<dbReference type="Gene3D" id="3.40.640.10">
    <property type="entry name" value="Type I PLP-dependent aspartate aminotransferase-like (Major domain)"/>
    <property type="match status" value="2"/>
</dbReference>
<feature type="domain" description="Aminotransferase class V" evidence="1">
    <location>
        <begin position="108"/>
        <end position="315"/>
    </location>
</feature>
<evidence type="ECO:0000313" key="2">
    <source>
        <dbReference type="EMBL" id="MFC5884322.1"/>
    </source>
</evidence>
<dbReference type="Proteomes" id="UP001596067">
    <property type="component" value="Unassembled WGS sequence"/>
</dbReference>
<sequence>MPVRTTLPVPEYLRQFDEPAGYLDFARFGPVSAEVREVLTRAAGRMHSGHGWDTLAELDAATLDAARSAADLLGARPEEIAFVGSTSHGLFAAAHALAGTSAPTPGAGATSGLFTAAGAGGAPGAGAAAGTVLVGRRDFPGALYPWLRAADHGGLAVRPVDGPVTADAVRAHLDDAVRAVSVCAVDAATGFRAPLAAIRDVIGPDRVLVVDAVQALGAVDLDAGPADVLACGGQKWLRAGWGAALLLVRDRVADRLRPGLSGWSGVVDPIDAPHHPRPPRPGAVAHTLTNPDGPAVAALGAGLDLVRAVGPDRIAALVAEALDGLLDAARSAGAEVARPVGGSGIGRLRLPGADPLAVHRTLTGAGLATTLRGGWIRLSPHASTGPETAARLAEALRSVPVG</sequence>
<dbReference type="Pfam" id="PF00266">
    <property type="entry name" value="Aminotran_5"/>
    <property type="match status" value="1"/>
</dbReference>
<gene>
    <name evidence="2" type="ORF">ACFP0N_04885</name>
</gene>
<evidence type="ECO:0000259" key="1">
    <source>
        <dbReference type="Pfam" id="PF00266"/>
    </source>
</evidence>
<accession>A0ABW1ERQ9</accession>
<name>A0ABW1ERQ9_9ACTN</name>
<comment type="caution">
    <text evidence="2">The sequence shown here is derived from an EMBL/GenBank/DDBJ whole genome shotgun (WGS) entry which is preliminary data.</text>
</comment>
<dbReference type="Gene3D" id="3.90.1150.10">
    <property type="entry name" value="Aspartate Aminotransferase, domain 1"/>
    <property type="match status" value="2"/>
</dbReference>
<organism evidence="2 3">
    <name type="scientific">Kitasatospora aburaviensis</name>
    <dbReference type="NCBI Taxonomy" id="67265"/>
    <lineage>
        <taxon>Bacteria</taxon>
        <taxon>Bacillati</taxon>
        <taxon>Actinomycetota</taxon>
        <taxon>Actinomycetes</taxon>
        <taxon>Kitasatosporales</taxon>
        <taxon>Streptomycetaceae</taxon>
        <taxon>Kitasatospora</taxon>
    </lineage>
</organism>